<feature type="DNA-binding region" description="H-T-H motif" evidence="4">
    <location>
        <begin position="37"/>
        <end position="56"/>
    </location>
</feature>
<evidence type="ECO:0000313" key="8">
    <source>
        <dbReference type="Proteomes" id="UP001156389"/>
    </source>
</evidence>
<keyword evidence="8" id="KW-1185">Reference proteome</keyword>
<protein>
    <submittedName>
        <fullName evidence="7">TetR/AcrR family transcriptional regulator</fullName>
    </submittedName>
</protein>
<dbReference type="Gene3D" id="1.10.357.10">
    <property type="entry name" value="Tetracycline Repressor, domain 2"/>
    <property type="match status" value="1"/>
</dbReference>
<dbReference type="PROSITE" id="PS50977">
    <property type="entry name" value="HTH_TETR_2"/>
    <property type="match status" value="1"/>
</dbReference>
<evidence type="ECO:0000259" key="6">
    <source>
        <dbReference type="PROSITE" id="PS50977"/>
    </source>
</evidence>
<reference evidence="7 8" key="1">
    <citation type="submission" date="2021-10" db="EMBL/GenBank/DDBJ databases">
        <title>Streptomyces gossypii sp. nov., isolated from soil collected from cotton field.</title>
        <authorList>
            <person name="Ge X."/>
            <person name="Chen X."/>
            <person name="Liu W."/>
        </authorList>
    </citation>
    <scope>NUCLEOTIDE SEQUENCE [LARGE SCALE GENOMIC DNA]</scope>
    <source>
        <strain evidence="7 8">N2-109</strain>
    </source>
</reference>
<evidence type="ECO:0000256" key="1">
    <source>
        <dbReference type="ARBA" id="ARBA00023015"/>
    </source>
</evidence>
<name>A0ABT2JMD6_9ACTN</name>
<dbReference type="PRINTS" id="PR00455">
    <property type="entry name" value="HTHTETR"/>
</dbReference>
<dbReference type="InterPro" id="IPR001647">
    <property type="entry name" value="HTH_TetR"/>
</dbReference>
<evidence type="ECO:0000256" key="5">
    <source>
        <dbReference type="SAM" id="MobiDB-lite"/>
    </source>
</evidence>
<dbReference type="InterPro" id="IPR009057">
    <property type="entry name" value="Homeodomain-like_sf"/>
</dbReference>
<dbReference type="Pfam" id="PF00440">
    <property type="entry name" value="TetR_N"/>
    <property type="match status" value="1"/>
</dbReference>
<feature type="compositionally biased region" description="Gly residues" evidence="5">
    <location>
        <begin position="184"/>
        <end position="196"/>
    </location>
</feature>
<sequence>MADQAGTPRARYREHNRAEIKRIALEQLAERGPSALSLSAIAKRMGFSGPALYRYFASRDELLTELITAAYGDLAGRITETADAVLWCAPRERLRILADAFRQWAVAEPHRYQLLAGTPVPGYSAPPHTVAAAREVLGPFLAVFHRLQQDGPSPRYEGPDRQFQQWIGADRAARDWVRHRTTTAGGGGSGNSGGEGGDGEPDPARQAAALRATVTAWTRMHGLVSLELQGSFHGMSFDPALLYAAEIDALADQA</sequence>
<feature type="region of interest" description="Disordered" evidence="5">
    <location>
        <begin position="181"/>
        <end position="206"/>
    </location>
</feature>
<dbReference type="PANTHER" id="PTHR30055">
    <property type="entry name" value="HTH-TYPE TRANSCRIPTIONAL REGULATOR RUTR"/>
    <property type="match status" value="1"/>
</dbReference>
<dbReference type="InterPro" id="IPR036271">
    <property type="entry name" value="Tet_transcr_reg_TetR-rel_C_sf"/>
</dbReference>
<gene>
    <name evidence="7" type="ORF">LHJ74_03635</name>
</gene>
<keyword evidence="3" id="KW-0804">Transcription</keyword>
<evidence type="ECO:0000256" key="2">
    <source>
        <dbReference type="ARBA" id="ARBA00023125"/>
    </source>
</evidence>
<evidence type="ECO:0000256" key="3">
    <source>
        <dbReference type="ARBA" id="ARBA00023163"/>
    </source>
</evidence>
<comment type="caution">
    <text evidence="7">The sequence shown here is derived from an EMBL/GenBank/DDBJ whole genome shotgun (WGS) entry which is preliminary data.</text>
</comment>
<dbReference type="SUPFAM" id="SSF46689">
    <property type="entry name" value="Homeodomain-like"/>
    <property type="match status" value="1"/>
</dbReference>
<dbReference type="EMBL" id="JAJAGO010000002">
    <property type="protein sequence ID" value="MCT2589035.1"/>
    <property type="molecule type" value="Genomic_DNA"/>
</dbReference>
<dbReference type="Proteomes" id="UP001156389">
    <property type="component" value="Unassembled WGS sequence"/>
</dbReference>
<evidence type="ECO:0000313" key="7">
    <source>
        <dbReference type="EMBL" id="MCT2589035.1"/>
    </source>
</evidence>
<evidence type="ECO:0000256" key="4">
    <source>
        <dbReference type="PROSITE-ProRule" id="PRU00335"/>
    </source>
</evidence>
<dbReference type="InterPro" id="IPR050109">
    <property type="entry name" value="HTH-type_TetR-like_transc_reg"/>
</dbReference>
<dbReference type="Pfam" id="PF13305">
    <property type="entry name" value="TetR_C_33"/>
    <property type="match status" value="1"/>
</dbReference>
<dbReference type="PANTHER" id="PTHR30055:SF243">
    <property type="entry name" value="HTH-TYPE TRANSCRIPTIONAL REGULATOR RV1816"/>
    <property type="match status" value="1"/>
</dbReference>
<keyword evidence="1" id="KW-0805">Transcription regulation</keyword>
<dbReference type="SUPFAM" id="SSF48498">
    <property type="entry name" value="Tetracyclin repressor-like, C-terminal domain"/>
    <property type="match status" value="1"/>
</dbReference>
<proteinExistence type="predicted"/>
<accession>A0ABT2JMD6</accession>
<organism evidence="7 8">
    <name type="scientific">Streptomyces gossypii</name>
    <dbReference type="NCBI Taxonomy" id="2883101"/>
    <lineage>
        <taxon>Bacteria</taxon>
        <taxon>Bacillati</taxon>
        <taxon>Actinomycetota</taxon>
        <taxon>Actinomycetes</taxon>
        <taxon>Kitasatosporales</taxon>
        <taxon>Streptomycetaceae</taxon>
        <taxon>Streptomyces</taxon>
    </lineage>
</organism>
<feature type="domain" description="HTH tetR-type" evidence="6">
    <location>
        <begin position="14"/>
        <end position="74"/>
    </location>
</feature>
<dbReference type="InterPro" id="IPR025996">
    <property type="entry name" value="MT1864/Rv1816-like_C"/>
</dbReference>
<keyword evidence="2 4" id="KW-0238">DNA-binding</keyword>
<dbReference type="RefSeq" id="WP_260216027.1">
    <property type="nucleotide sequence ID" value="NZ_JAJAGO010000002.1"/>
</dbReference>